<dbReference type="STRING" id="1328759.A0A5C2RRZ3"/>
<reference evidence="1" key="1">
    <citation type="journal article" date="2018" name="Genome Biol. Evol.">
        <title>Genomics and development of Lentinus tigrinus, a white-rot wood-decaying mushroom with dimorphic fruiting bodies.</title>
        <authorList>
            <person name="Wu B."/>
            <person name="Xu Z."/>
            <person name="Knudson A."/>
            <person name="Carlson A."/>
            <person name="Chen N."/>
            <person name="Kovaka S."/>
            <person name="LaButti K."/>
            <person name="Lipzen A."/>
            <person name="Pennachio C."/>
            <person name="Riley R."/>
            <person name="Schakwitz W."/>
            <person name="Umezawa K."/>
            <person name="Ohm R.A."/>
            <person name="Grigoriev I.V."/>
            <person name="Nagy L.G."/>
            <person name="Gibbons J."/>
            <person name="Hibbett D."/>
        </authorList>
    </citation>
    <scope>NUCLEOTIDE SEQUENCE [LARGE SCALE GENOMIC DNA]</scope>
    <source>
        <strain evidence="1">ALCF2SS1-6</strain>
    </source>
</reference>
<dbReference type="EMBL" id="ML122326">
    <property type="protein sequence ID" value="RPD53255.1"/>
    <property type="molecule type" value="Genomic_DNA"/>
</dbReference>
<organism evidence="1 2">
    <name type="scientific">Lentinus tigrinus ALCF2SS1-6</name>
    <dbReference type="NCBI Taxonomy" id="1328759"/>
    <lineage>
        <taxon>Eukaryota</taxon>
        <taxon>Fungi</taxon>
        <taxon>Dikarya</taxon>
        <taxon>Basidiomycota</taxon>
        <taxon>Agaricomycotina</taxon>
        <taxon>Agaricomycetes</taxon>
        <taxon>Polyporales</taxon>
        <taxon>Polyporaceae</taxon>
        <taxon>Lentinus</taxon>
    </lineage>
</organism>
<gene>
    <name evidence="1" type="ORF">L227DRAFT_513618</name>
</gene>
<dbReference type="AlphaFoldDB" id="A0A5C2RRZ3"/>
<keyword evidence="2" id="KW-1185">Reference proteome</keyword>
<evidence type="ECO:0000313" key="2">
    <source>
        <dbReference type="Proteomes" id="UP000313359"/>
    </source>
</evidence>
<evidence type="ECO:0000313" key="1">
    <source>
        <dbReference type="EMBL" id="RPD53255.1"/>
    </source>
</evidence>
<accession>A0A5C2RRZ3</accession>
<protein>
    <submittedName>
        <fullName evidence="1">Uncharacterized protein</fullName>
    </submittedName>
</protein>
<dbReference type="InterPro" id="IPR046521">
    <property type="entry name" value="DUF6698"/>
</dbReference>
<dbReference type="OrthoDB" id="2803957at2759"/>
<dbReference type="Pfam" id="PF20414">
    <property type="entry name" value="DUF6698"/>
    <property type="match status" value="1"/>
</dbReference>
<proteinExistence type="predicted"/>
<dbReference type="Proteomes" id="UP000313359">
    <property type="component" value="Unassembled WGS sequence"/>
</dbReference>
<name>A0A5C2RRZ3_9APHY</name>
<sequence>MPHLKDDLDTLLMDPTALAVYGKYITNRASAARGDDIGNLNKLIMKLVAPVPELAKWPGGVPHHVAKTDRGWISPIFGLLLCPQDRVERYMADPEKFCLDVRTNIEIVTADDFPMFLYDQNQVQGDDPLAGLLRGVLLLMIFKALFTGPSSALSGIEDKTSGRAPWAVTYKMTRVEPRHIVYAAVLARHILSSQSAWSRKDINFVMPVFYKRLVDCFKIPSFSQDILAWYDMQVFGTARTQSGAQDTQPRADSIAGKIAARIAAQSESA</sequence>